<name>A0A0U1L6L6_9FIRM</name>
<dbReference type="Gene3D" id="1.10.1240.10">
    <property type="entry name" value="Methionine synthase domain"/>
    <property type="match status" value="1"/>
</dbReference>
<gene>
    <name evidence="6" type="ORF">SpAn4DRAFT_4130</name>
</gene>
<evidence type="ECO:0000259" key="4">
    <source>
        <dbReference type="PROSITE" id="PS51332"/>
    </source>
</evidence>
<dbReference type="SUPFAM" id="SSF47644">
    <property type="entry name" value="Methionine synthase domain"/>
    <property type="match status" value="1"/>
</dbReference>
<evidence type="ECO:0000256" key="2">
    <source>
        <dbReference type="ARBA" id="ARBA00022723"/>
    </source>
</evidence>
<reference evidence="7" key="1">
    <citation type="submission" date="2015-03" db="EMBL/GenBank/DDBJ databases">
        <authorList>
            <person name="Nijsse Bart"/>
        </authorList>
    </citation>
    <scope>NUCLEOTIDE SEQUENCE [LARGE SCALE GENOMIC DNA]</scope>
</reference>
<dbReference type="Pfam" id="PF02607">
    <property type="entry name" value="B12-binding_2"/>
    <property type="match status" value="1"/>
</dbReference>
<accession>A0A0U1L6L6</accession>
<dbReference type="FunFam" id="3.40.50.280:FF:000003">
    <property type="entry name" value="Dimethylamine methyltransferase corrinoid protein"/>
    <property type="match status" value="1"/>
</dbReference>
<dbReference type="Proteomes" id="UP000049855">
    <property type="component" value="Unassembled WGS sequence"/>
</dbReference>
<dbReference type="InterPro" id="IPR003759">
    <property type="entry name" value="Cbl-bd_cap"/>
</dbReference>
<dbReference type="Pfam" id="PF02310">
    <property type="entry name" value="B12-binding"/>
    <property type="match status" value="1"/>
</dbReference>
<dbReference type="Gene3D" id="3.40.50.280">
    <property type="entry name" value="Cobalamin-binding domain"/>
    <property type="match status" value="1"/>
</dbReference>
<dbReference type="AlphaFoldDB" id="A0A0U1L6L6"/>
<feature type="domain" description="B12-binding" evidence="4">
    <location>
        <begin position="143"/>
        <end position="268"/>
    </location>
</feature>
<dbReference type="GO" id="GO:0031419">
    <property type="term" value="F:cobalamin binding"/>
    <property type="evidence" value="ECO:0007669"/>
    <property type="project" value="InterPro"/>
</dbReference>
<dbReference type="InterPro" id="IPR036724">
    <property type="entry name" value="Cobalamin-bd_sf"/>
</dbReference>
<keyword evidence="3" id="KW-0170">Cobalt</keyword>
<dbReference type="InterPro" id="IPR036594">
    <property type="entry name" value="Meth_synthase_dom"/>
</dbReference>
<protein>
    <submittedName>
        <fullName evidence="6">Dimethylamine corrinoid protein 2</fullName>
    </submittedName>
</protein>
<dbReference type="EMBL" id="CTRP01000015">
    <property type="protein sequence ID" value="CQR74773.1"/>
    <property type="molecule type" value="Genomic_DNA"/>
</dbReference>
<sequence>MAGNCLNKEILYIYNSNYRYISKILSKNGRILLKIIEKTYINNKLFEEGCMVLTNQNILDALSTAVVEMDEDGAKAAAQATIDAGMGAFEAITEGLVKGMNIVGDKYEEQEYFIPEVLLCSDAMLAGLEILKPYLPKDYNQNAEKVVIGVVEGDTHDIGKNIVKIMLETGGFEVYDLGRNVPLQAFADKVEEVGATVVAMATLMTTTMDGMQVVIRELEKRGLRDKVTVIIGGGPISQAFADEIKADIYATDANVAVRKLKNRQEAVA</sequence>
<dbReference type="InterPro" id="IPR050554">
    <property type="entry name" value="Met_Synthase/Corrinoid"/>
</dbReference>
<dbReference type="PROSITE" id="PS51337">
    <property type="entry name" value="B12_BINDING_NTER"/>
    <property type="match status" value="1"/>
</dbReference>
<dbReference type="SUPFAM" id="SSF52242">
    <property type="entry name" value="Cobalamin (vitamin B12)-binding domain"/>
    <property type="match status" value="1"/>
</dbReference>
<evidence type="ECO:0000313" key="7">
    <source>
        <dbReference type="Proteomes" id="UP000049855"/>
    </source>
</evidence>
<dbReference type="GO" id="GO:0046872">
    <property type="term" value="F:metal ion binding"/>
    <property type="evidence" value="ECO:0007669"/>
    <property type="project" value="UniProtKB-KW"/>
</dbReference>
<dbReference type="CDD" id="cd02070">
    <property type="entry name" value="corrinoid_protein_B12-BD"/>
    <property type="match status" value="1"/>
</dbReference>
<dbReference type="PANTHER" id="PTHR45833">
    <property type="entry name" value="METHIONINE SYNTHASE"/>
    <property type="match status" value="1"/>
</dbReference>
<dbReference type="GO" id="GO:0050667">
    <property type="term" value="P:homocysteine metabolic process"/>
    <property type="evidence" value="ECO:0007669"/>
    <property type="project" value="TreeGrafter"/>
</dbReference>
<dbReference type="PANTHER" id="PTHR45833:SF1">
    <property type="entry name" value="METHIONINE SYNTHASE"/>
    <property type="match status" value="1"/>
</dbReference>
<dbReference type="GO" id="GO:0008705">
    <property type="term" value="F:methionine synthase activity"/>
    <property type="evidence" value="ECO:0007669"/>
    <property type="project" value="TreeGrafter"/>
</dbReference>
<evidence type="ECO:0000256" key="1">
    <source>
        <dbReference type="ARBA" id="ARBA00010854"/>
    </source>
</evidence>
<dbReference type="PROSITE" id="PS51332">
    <property type="entry name" value="B12_BINDING"/>
    <property type="match status" value="1"/>
</dbReference>
<evidence type="ECO:0000313" key="6">
    <source>
        <dbReference type="EMBL" id="CQR74773.1"/>
    </source>
</evidence>
<keyword evidence="7" id="KW-1185">Reference proteome</keyword>
<evidence type="ECO:0000259" key="5">
    <source>
        <dbReference type="PROSITE" id="PS51337"/>
    </source>
</evidence>
<dbReference type="InterPro" id="IPR006158">
    <property type="entry name" value="Cobalamin-bd"/>
</dbReference>
<comment type="similarity">
    <text evidence="1">Belongs to the methylamine corrinoid protein family.</text>
</comment>
<feature type="domain" description="B12-binding N-terminal" evidence="5">
    <location>
        <begin position="49"/>
        <end position="143"/>
    </location>
</feature>
<dbReference type="SMART" id="SM01018">
    <property type="entry name" value="B12-binding_2"/>
    <property type="match status" value="1"/>
</dbReference>
<evidence type="ECO:0000256" key="3">
    <source>
        <dbReference type="ARBA" id="ARBA00023285"/>
    </source>
</evidence>
<proteinExistence type="inferred from homology"/>
<organism evidence="6 7">
    <name type="scientific">Sporomusa ovata</name>
    <dbReference type="NCBI Taxonomy" id="2378"/>
    <lineage>
        <taxon>Bacteria</taxon>
        <taxon>Bacillati</taxon>
        <taxon>Bacillota</taxon>
        <taxon>Negativicutes</taxon>
        <taxon>Selenomonadales</taxon>
        <taxon>Sporomusaceae</taxon>
        <taxon>Sporomusa</taxon>
    </lineage>
</organism>
<dbReference type="GO" id="GO:0005829">
    <property type="term" value="C:cytosol"/>
    <property type="evidence" value="ECO:0007669"/>
    <property type="project" value="TreeGrafter"/>
</dbReference>
<dbReference type="GO" id="GO:0046653">
    <property type="term" value="P:tetrahydrofolate metabolic process"/>
    <property type="evidence" value="ECO:0007669"/>
    <property type="project" value="TreeGrafter"/>
</dbReference>
<keyword evidence="2" id="KW-0479">Metal-binding</keyword>